<reference evidence="9" key="1">
    <citation type="submission" date="2022-07" db="EMBL/GenBank/DDBJ databases">
        <title>Enhanced cultured diversity of the mouse gut microbiota enables custom-made synthetic communities.</title>
        <authorList>
            <person name="Afrizal A."/>
        </authorList>
    </citation>
    <scope>NUCLEOTIDE SEQUENCE</scope>
    <source>
        <strain evidence="9">DSM 29482</strain>
    </source>
</reference>
<evidence type="ECO:0000256" key="1">
    <source>
        <dbReference type="ARBA" id="ARBA00006581"/>
    </source>
</evidence>
<protein>
    <recommendedName>
        <fullName evidence="7">Deoxyuridine 5'-triphosphate nucleotidohydrolase</fullName>
        <shortName evidence="7">dUTPase</shortName>
        <ecNumber evidence="7">3.6.1.23</ecNumber>
    </recommendedName>
    <alternativeName>
        <fullName evidence="7">dUTP pyrophosphatase</fullName>
    </alternativeName>
</protein>
<dbReference type="OrthoDB" id="9809956at2"/>
<feature type="binding site" evidence="7">
    <location>
        <begin position="80"/>
        <end position="82"/>
    </location>
    <ligand>
        <name>substrate</name>
    </ligand>
</feature>
<comment type="catalytic activity">
    <reaction evidence="6 7">
        <text>dUTP + H2O = dUMP + diphosphate + H(+)</text>
        <dbReference type="Rhea" id="RHEA:10248"/>
        <dbReference type="ChEBI" id="CHEBI:15377"/>
        <dbReference type="ChEBI" id="CHEBI:15378"/>
        <dbReference type="ChEBI" id="CHEBI:33019"/>
        <dbReference type="ChEBI" id="CHEBI:61555"/>
        <dbReference type="ChEBI" id="CHEBI:246422"/>
        <dbReference type="EC" id="3.6.1.23"/>
    </reaction>
</comment>
<evidence type="ECO:0000256" key="5">
    <source>
        <dbReference type="ARBA" id="ARBA00023080"/>
    </source>
</evidence>
<dbReference type="GO" id="GO:0000287">
    <property type="term" value="F:magnesium ion binding"/>
    <property type="evidence" value="ECO:0007669"/>
    <property type="project" value="UniProtKB-UniRule"/>
</dbReference>
<evidence type="ECO:0000313" key="10">
    <source>
        <dbReference type="Proteomes" id="UP001142078"/>
    </source>
</evidence>
<organism evidence="9 10">
    <name type="scientific">Anaerosalibacter massiliensis</name>
    <dbReference type="NCBI Taxonomy" id="1347392"/>
    <lineage>
        <taxon>Bacteria</taxon>
        <taxon>Bacillati</taxon>
        <taxon>Bacillota</taxon>
        <taxon>Tissierellia</taxon>
        <taxon>Tissierellales</taxon>
        <taxon>Sporanaerobacteraceae</taxon>
        <taxon>Anaerosalibacter</taxon>
    </lineage>
</organism>
<dbReference type="InterPro" id="IPR036157">
    <property type="entry name" value="dUTPase-like_sf"/>
</dbReference>
<dbReference type="InterPro" id="IPR033704">
    <property type="entry name" value="dUTPase_trimeric"/>
</dbReference>
<dbReference type="GO" id="GO:0006226">
    <property type="term" value="P:dUMP biosynthetic process"/>
    <property type="evidence" value="ECO:0007669"/>
    <property type="project" value="UniProtKB-UniRule"/>
</dbReference>
<comment type="similarity">
    <text evidence="1 7">Belongs to the dUTPase family.</text>
</comment>
<dbReference type="PANTHER" id="PTHR11241:SF0">
    <property type="entry name" value="DEOXYURIDINE 5'-TRIPHOSPHATE NUCLEOTIDOHYDROLASE"/>
    <property type="match status" value="1"/>
</dbReference>
<evidence type="ECO:0000313" key="9">
    <source>
        <dbReference type="EMBL" id="MCR2042721.1"/>
    </source>
</evidence>
<evidence type="ECO:0000256" key="7">
    <source>
        <dbReference type="HAMAP-Rule" id="MF_00116"/>
    </source>
</evidence>
<dbReference type="FunFam" id="2.70.40.10:FF:000002">
    <property type="entry name" value="dUTP diphosphatase"/>
    <property type="match status" value="1"/>
</dbReference>
<feature type="domain" description="dUTPase-like" evidence="8">
    <location>
        <begin position="11"/>
        <end position="142"/>
    </location>
</feature>
<dbReference type="PANTHER" id="PTHR11241">
    <property type="entry name" value="DEOXYURIDINE 5'-TRIPHOSPHATE NUCLEOTIDOHYDROLASE"/>
    <property type="match status" value="1"/>
</dbReference>
<evidence type="ECO:0000256" key="6">
    <source>
        <dbReference type="ARBA" id="ARBA00047686"/>
    </source>
</evidence>
<comment type="caution">
    <text evidence="9">The sequence shown here is derived from an EMBL/GenBank/DDBJ whole genome shotgun (WGS) entry which is preliminary data.</text>
</comment>
<accession>A0A9X2S681</accession>
<dbReference type="AlphaFoldDB" id="A0A9X2S681"/>
<dbReference type="Proteomes" id="UP001142078">
    <property type="component" value="Unassembled WGS sequence"/>
</dbReference>
<name>A0A9X2S681_9FIRM</name>
<keyword evidence="5 7" id="KW-0546">Nucleotide metabolism</keyword>
<dbReference type="RefSeq" id="WP_042681803.1">
    <property type="nucleotide sequence ID" value="NZ_CABKTM010000043.1"/>
</dbReference>
<evidence type="ECO:0000256" key="4">
    <source>
        <dbReference type="ARBA" id="ARBA00022842"/>
    </source>
</evidence>
<evidence type="ECO:0000256" key="2">
    <source>
        <dbReference type="ARBA" id="ARBA00022723"/>
    </source>
</evidence>
<comment type="caution">
    <text evidence="7">Lacks conserved residue(s) required for the propagation of feature annotation.</text>
</comment>
<dbReference type="EC" id="3.6.1.23" evidence="7"/>
<feature type="binding site" evidence="7">
    <location>
        <position position="76"/>
    </location>
    <ligand>
        <name>substrate</name>
    </ligand>
</feature>
<dbReference type="InterPro" id="IPR008181">
    <property type="entry name" value="dUTPase"/>
</dbReference>
<dbReference type="GO" id="GO:0046081">
    <property type="term" value="P:dUTP catabolic process"/>
    <property type="evidence" value="ECO:0007669"/>
    <property type="project" value="InterPro"/>
</dbReference>
<comment type="pathway">
    <text evidence="7">Pyrimidine metabolism; dUMP biosynthesis; dUMP from dCTP (dUTP route): step 2/2.</text>
</comment>
<evidence type="ECO:0000259" key="8">
    <source>
        <dbReference type="Pfam" id="PF00692"/>
    </source>
</evidence>
<dbReference type="SUPFAM" id="SSF51283">
    <property type="entry name" value="dUTPase-like"/>
    <property type="match status" value="1"/>
</dbReference>
<dbReference type="CDD" id="cd07557">
    <property type="entry name" value="trimeric_dUTPase"/>
    <property type="match status" value="1"/>
</dbReference>
<feature type="binding site" evidence="7">
    <location>
        <begin position="63"/>
        <end position="65"/>
    </location>
    <ligand>
        <name>substrate</name>
    </ligand>
</feature>
<comment type="cofactor">
    <cofactor evidence="7">
        <name>Mg(2+)</name>
        <dbReference type="ChEBI" id="CHEBI:18420"/>
    </cofactor>
</comment>
<dbReference type="NCBIfam" id="NF001862">
    <property type="entry name" value="PRK00601.1"/>
    <property type="match status" value="1"/>
</dbReference>
<comment type="function">
    <text evidence="7">This enzyme is involved in nucleotide metabolism: it produces dUMP, the immediate precursor of thymidine nucleotides and it decreases the intracellular concentration of dUTP so that uracil cannot be incorporated into DNA.</text>
</comment>
<keyword evidence="3 7" id="KW-0378">Hydrolase</keyword>
<dbReference type="GO" id="GO:0004170">
    <property type="term" value="F:dUTP diphosphatase activity"/>
    <property type="evidence" value="ECO:0007669"/>
    <property type="project" value="UniProtKB-UniRule"/>
</dbReference>
<dbReference type="HAMAP" id="MF_00116">
    <property type="entry name" value="dUTPase_bact"/>
    <property type="match status" value="1"/>
</dbReference>
<proteinExistence type="inferred from homology"/>
<dbReference type="NCBIfam" id="TIGR00576">
    <property type="entry name" value="dut"/>
    <property type="match status" value="1"/>
</dbReference>
<dbReference type="EMBL" id="JANJZL010000001">
    <property type="protein sequence ID" value="MCR2042721.1"/>
    <property type="molecule type" value="Genomic_DNA"/>
</dbReference>
<dbReference type="InterPro" id="IPR029054">
    <property type="entry name" value="dUTPase-like"/>
</dbReference>
<dbReference type="Pfam" id="PF00692">
    <property type="entry name" value="dUTPase"/>
    <property type="match status" value="1"/>
</dbReference>
<gene>
    <name evidence="7 9" type="primary">dut</name>
    <name evidence="9" type="ORF">NSA23_01195</name>
</gene>
<evidence type="ECO:0000256" key="3">
    <source>
        <dbReference type="ARBA" id="ARBA00022801"/>
    </source>
</evidence>
<sequence length="143" mass="15775">MKVKIINKSSFSLPEYKTEGSAGMDLYANIEKPKILRPLERALIPTGIFLSIPFGCEGQVRPRSGLALKHGITLANAIGTIDSDYRGEIKVILINLSNEDFVIDKGDRIAQLIFVKYEKADFVEVNSLDNTERGQGGFGHTGY</sequence>
<keyword evidence="2 7" id="KW-0479">Metal-binding</keyword>
<keyword evidence="10" id="KW-1185">Reference proteome</keyword>
<dbReference type="Gene3D" id="2.70.40.10">
    <property type="match status" value="1"/>
</dbReference>
<keyword evidence="4 7" id="KW-0460">Magnesium</keyword>